<protein>
    <recommendedName>
        <fullName evidence="4 14">Very-long-chain (3R)-3-hydroxyacyl-CoA dehydratase</fullName>
        <ecNumber evidence="4 14">4.2.1.134</ecNumber>
    </recommendedName>
</protein>
<comment type="caution">
    <text evidence="14">Lacks conserved residue(s) required for the propagation of feature annotation.</text>
</comment>
<evidence type="ECO:0000256" key="11">
    <source>
        <dbReference type="ARBA" id="ARBA00023160"/>
    </source>
</evidence>
<keyword evidence="7 14" id="KW-0276">Fatty acid metabolism</keyword>
<keyword evidence="6 14" id="KW-0812">Transmembrane</keyword>
<evidence type="ECO:0000256" key="8">
    <source>
        <dbReference type="ARBA" id="ARBA00022989"/>
    </source>
</evidence>
<evidence type="ECO:0000256" key="14">
    <source>
        <dbReference type="RuleBase" id="RU363109"/>
    </source>
</evidence>
<dbReference type="Proteomes" id="UP000827092">
    <property type="component" value="Unassembled WGS sequence"/>
</dbReference>
<sequence length="241" mass="27399">MEREGTKATTAKRKESEMSVFSKAYLVLYNGVQTAGWGYLLFNTVKFLIEKQTVVGLWPECKTTVAIFQTLACLEVVHCMIGIVPSSALVTFMQVFSRVFMVWAILIPVKEAQDAPSLAVTFIAWGITEVVRYSYYATNLLGCSPGFLTWCRYSLFLGLYPMGVAGEMGNILYALNPIWRRRLFNIALPNKFNISFNFYYACIILMLTYVPVFPELFNHMRRQRKKILGGGSENKPEKKST</sequence>
<feature type="transmembrane region" description="Helical" evidence="14">
    <location>
        <begin position="155"/>
        <end position="175"/>
    </location>
</feature>
<proteinExistence type="inferred from homology"/>
<keyword evidence="12 14" id="KW-0456">Lyase</keyword>
<dbReference type="AlphaFoldDB" id="A0AAV6V1Q4"/>
<evidence type="ECO:0000313" key="15">
    <source>
        <dbReference type="EMBL" id="KAG8190484.1"/>
    </source>
</evidence>
<feature type="transmembrane region" description="Helical" evidence="14">
    <location>
        <begin position="20"/>
        <end position="42"/>
    </location>
</feature>
<accession>A0AAV6V1Q4</accession>
<comment type="function">
    <text evidence="14">Catalyzes the third of the four reactions of the long-chain fatty acids elongation cycle. This endoplasmic reticulum-bound enzymatic process, allows the addition of two carbons to the chain of long- and very long-chain fatty acids/VLCFAs per cycle. This enzyme catalyzes the dehydration of the 3-hydroxyacyl-CoA intermediate into trans-2,3-enoyl-CoA, within each cycle of fatty acid elongation. Thereby, it participates to the production of VLCFAs of different chain lengths that are involved in multiple biological processes as precursors of membrane lipids and lipid mediators.</text>
</comment>
<evidence type="ECO:0000256" key="5">
    <source>
        <dbReference type="ARBA" id="ARBA00022516"/>
    </source>
</evidence>
<evidence type="ECO:0000256" key="6">
    <source>
        <dbReference type="ARBA" id="ARBA00022692"/>
    </source>
</evidence>
<comment type="caution">
    <text evidence="15">The sequence shown here is derived from an EMBL/GenBank/DDBJ whole genome shotgun (WGS) entry which is preliminary data.</text>
</comment>
<evidence type="ECO:0000256" key="1">
    <source>
        <dbReference type="ARBA" id="ARBA00004141"/>
    </source>
</evidence>
<keyword evidence="14" id="KW-0256">Endoplasmic reticulum</keyword>
<name>A0AAV6V1Q4_9ARAC</name>
<dbReference type="PANTHER" id="PTHR11035">
    <property type="entry name" value="VERY-LONG-CHAIN (3R)-3-HYDROXYACYL-COA DEHYDRATASE"/>
    <property type="match status" value="1"/>
</dbReference>
<evidence type="ECO:0000256" key="12">
    <source>
        <dbReference type="ARBA" id="ARBA00023239"/>
    </source>
</evidence>
<dbReference type="EMBL" id="JAFNEN010000182">
    <property type="protein sequence ID" value="KAG8190484.1"/>
    <property type="molecule type" value="Genomic_DNA"/>
</dbReference>
<evidence type="ECO:0000256" key="9">
    <source>
        <dbReference type="ARBA" id="ARBA00023098"/>
    </source>
</evidence>
<evidence type="ECO:0000256" key="4">
    <source>
        <dbReference type="ARBA" id="ARBA00013122"/>
    </source>
</evidence>
<dbReference type="InterPro" id="IPR007482">
    <property type="entry name" value="Tyr_Pase-like_PTPLA"/>
</dbReference>
<dbReference type="EC" id="4.2.1.134" evidence="4 14"/>
<evidence type="ECO:0000256" key="13">
    <source>
        <dbReference type="ARBA" id="ARBA00036671"/>
    </source>
</evidence>
<keyword evidence="9 14" id="KW-0443">Lipid metabolism</keyword>
<dbReference type="GO" id="GO:0030497">
    <property type="term" value="P:fatty acid elongation"/>
    <property type="evidence" value="ECO:0007669"/>
    <property type="project" value="TreeGrafter"/>
</dbReference>
<keyword evidence="11 14" id="KW-0275">Fatty acid biosynthesis</keyword>
<organism evidence="15 16">
    <name type="scientific">Oedothorax gibbosus</name>
    <dbReference type="NCBI Taxonomy" id="931172"/>
    <lineage>
        <taxon>Eukaryota</taxon>
        <taxon>Metazoa</taxon>
        <taxon>Ecdysozoa</taxon>
        <taxon>Arthropoda</taxon>
        <taxon>Chelicerata</taxon>
        <taxon>Arachnida</taxon>
        <taxon>Araneae</taxon>
        <taxon>Araneomorphae</taxon>
        <taxon>Entelegynae</taxon>
        <taxon>Araneoidea</taxon>
        <taxon>Linyphiidae</taxon>
        <taxon>Erigoninae</taxon>
        <taxon>Oedothorax</taxon>
    </lineage>
</organism>
<dbReference type="GO" id="GO:0102158">
    <property type="term" value="F:very-long-chain (3R)-3-hydroxyacyl-CoA dehydratase activity"/>
    <property type="evidence" value="ECO:0007669"/>
    <property type="project" value="UniProtKB-EC"/>
</dbReference>
<comment type="similarity">
    <text evidence="3 14">Belongs to the very long-chain fatty acids dehydratase HACD family.</text>
</comment>
<evidence type="ECO:0000313" key="16">
    <source>
        <dbReference type="Proteomes" id="UP000827092"/>
    </source>
</evidence>
<evidence type="ECO:0000256" key="7">
    <source>
        <dbReference type="ARBA" id="ARBA00022832"/>
    </source>
</evidence>
<reference evidence="15 16" key="1">
    <citation type="journal article" date="2022" name="Nat. Ecol. Evol.">
        <title>A masculinizing supergene underlies an exaggerated male reproductive morph in a spider.</title>
        <authorList>
            <person name="Hendrickx F."/>
            <person name="De Corte Z."/>
            <person name="Sonet G."/>
            <person name="Van Belleghem S.M."/>
            <person name="Kostlbacher S."/>
            <person name="Vangestel C."/>
        </authorList>
    </citation>
    <scope>NUCLEOTIDE SEQUENCE [LARGE SCALE GENOMIC DNA]</scope>
    <source>
        <strain evidence="15">W744_W776</strain>
    </source>
</reference>
<comment type="catalytic activity">
    <reaction evidence="13 14">
        <text>a very-long-chain (3R)-3-hydroxyacyl-CoA = a very-long-chain (2E)-enoyl-CoA + H2O</text>
        <dbReference type="Rhea" id="RHEA:45812"/>
        <dbReference type="ChEBI" id="CHEBI:15377"/>
        <dbReference type="ChEBI" id="CHEBI:83728"/>
        <dbReference type="ChEBI" id="CHEBI:85440"/>
        <dbReference type="EC" id="4.2.1.134"/>
    </reaction>
</comment>
<dbReference type="GO" id="GO:0042761">
    <property type="term" value="P:very long-chain fatty acid biosynthetic process"/>
    <property type="evidence" value="ECO:0007669"/>
    <property type="project" value="TreeGrafter"/>
</dbReference>
<keyword evidence="10 14" id="KW-0472">Membrane</keyword>
<dbReference type="GO" id="GO:0030148">
    <property type="term" value="P:sphingolipid biosynthetic process"/>
    <property type="evidence" value="ECO:0007669"/>
    <property type="project" value="TreeGrafter"/>
</dbReference>
<evidence type="ECO:0000256" key="10">
    <source>
        <dbReference type="ARBA" id="ARBA00023136"/>
    </source>
</evidence>
<keyword evidence="8 14" id="KW-1133">Transmembrane helix</keyword>
<feature type="transmembrane region" description="Helical" evidence="14">
    <location>
        <begin position="198"/>
        <end position="217"/>
    </location>
</feature>
<keyword evidence="5 14" id="KW-0444">Lipid biosynthesis</keyword>
<dbReference type="PANTHER" id="PTHR11035:SF3">
    <property type="entry name" value="VERY-LONG-CHAIN (3R)-3-HYDROXYACYL-COA DEHYDRATASE"/>
    <property type="match status" value="1"/>
</dbReference>
<evidence type="ECO:0000256" key="2">
    <source>
        <dbReference type="ARBA" id="ARBA00005194"/>
    </source>
</evidence>
<evidence type="ECO:0000256" key="3">
    <source>
        <dbReference type="ARBA" id="ARBA00007811"/>
    </source>
</evidence>
<keyword evidence="16" id="KW-1185">Reference proteome</keyword>
<gene>
    <name evidence="15" type="ORF">JTE90_006660</name>
</gene>
<comment type="subcellular location">
    <subcellularLocation>
        <location evidence="14">Endoplasmic reticulum membrane</location>
        <topology evidence="14">Multi-pass membrane protein</topology>
    </subcellularLocation>
    <subcellularLocation>
        <location evidence="1">Membrane</location>
        <topology evidence="1">Multi-pass membrane protein</topology>
    </subcellularLocation>
</comment>
<comment type="pathway">
    <text evidence="2 14">Lipid metabolism; fatty acid biosynthesis.</text>
</comment>
<dbReference type="GO" id="GO:0005789">
    <property type="term" value="C:endoplasmic reticulum membrane"/>
    <property type="evidence" value="ECO:0007669"/>
    <property type="project" value="UniProtKB-SubCell"/>
</dbReference>
<dbReference type="Pfam" id="PF04387">
    <property type="entry name" value="PTPLA"/>
    <property type="match status" value="1"/>
</dbReference>